<feature type="transmembrane region" description="Helical" evidence="1">
    <location>
        <begin position="6"/>
        <end position="23"/>
    </location>
</feature>
<keyword evidence="3" id="KW-1185">Reference proteome</keyword>
<sequence>MPWLPISIVVGIVVIGLLVGYIITYRNKPKPPIDYYMMFVLGIIWTGAGVSIMISTHNPGLFGMGIIFMLIGITHRKQWKTNHRRYADLSPEEKRFKFWGIIVLLFLVVLGVFFFIALR</sequence>
<keyword evidence="1" id="KW-0472">Membrane</keyword>
<name>A0A1G5S5Y5_9FIRM</name>
<accession>A0A1G5S5Y5</accession>
<evidence type="ECO:0000313" key="3">
    <source>
        <dbReference type="Proteomes" id="UP000199208"/>
    </source>
</evidence>
<proteinExistence type="predicted"/>
<protein>
    <submittedName>
        <fullName evidence="2">Uncharacterized protein</fullName>
    </submittedName>
</protein>
<feature type="transmembrane region" description="Helical" evidence="1">
    <location>
        <begin position="35"/>
        <end position="54"/>
    </location>
</feature>
<dbReference type="EMBL" id="FMWL01000016">
    <property type="protein sequence ID" value="SCZ81141.1"/>
    <property type="molecule type" value="Genomic_DNA"/>
</dbReference>
<feature type="transmembrane region" description="Helical" evidence="1">
    <location>
        <begin position="98"/>
        <end position="118"/>
    </location>
</feature>
<gene>
    <name evidence="2" type="ORF">SAMN03080599_02628</name>
</gene>
<keyword evidence="1" id="KW-1133">Transmembrane helix</keyword>
<evidence type="ECO:0000313" key="2">
    <source>
        <dbReference type="EMBL" id="SCZ81141.1"/>
    </source>
</evidence>
<evidence type="ECO:0000256" key="1">
    <source>
        <dbReference type="SAM" id="Phobius"/>
    </source>
</evidence>
<organism evidence="2 3">
    <name type="scientific">Acidaminobacter hydrogenoformans DSM 2784</name>
    <dbReference type="NCBI Taxonomy" id="1120920"/>
    <lineage>
        <taxon>Bacteria</taxon>
        <taxon>Bacillati</taxon>
        <taxon>Bacillota</taxon>
        <taxon>Clostridia</taxon>
        <taxon>Peptostreptococcales</taxon>
        <taxon>Acidaminobacteraceae</taxon>
        <taxon>Acidaminobacter</taxon>
    </lineage>
</organism>
<dbReference type="RefSeq" id="WP_092592237.1">
    <property type="nucleotide sequence ID" value="NZ_FMWL01000016.1"/>
</dbReference>
<feature type="transmembrane region" description="Helical" evidence="1">
    <location>
        <begin position="60"/>
        <end position="77"/>
    </location>
</feature>
<reference evidence="2 3" key="1">
    <citation type="submission" date="2016-10" db="EMBL/GenBank/DDBJ databases">
        <authorList>
            <person name="de Groot N.N."/>
        </authorList>
    </citation>
    <scope>NUCLEOTIDE SEQUENCE [LARGE SCALE GENOMIC DNA]</scope>
    <source>
        <strain evidence="2 3">DSM 2784</strain>
    </source>
</reference>
<keyword evidence="1" id="KW-0812">Transmembrane</keyword>
<dbReference type="AlphaFoldDB" id="A0A1G5S5Y5"/>
<dbReference type="Proteomes" id="UP000199208">
    <property type="component" value="Unassembled WGS sequence"/>
</dbReference>